<organism evidence="9 10">
    <name type="scientific">Diaporthe eres</name>
    <name type="common">Phomopsis oblonga</name>
    <dbReference type="NCBI Taxonomy" id="83184"/>
    <lineage>
        <taxon>Eukaryota</taxon>
        <taxon>Fungi</taxon>
        <taxon>Dikarya</taxon>
        <taxon>Ascomycota</taxon>
        <taxon>Pezizomycotina</taxon>
        <taxon>Sordariomycetes</taxon>
        <taxon>Sordariomycetidae</taxon>
        <taxon>Diaporthales</taxon>
        <taxon>Diaporthaceae</taxon>
        <taxon>Diaporthe</taxon>
        <taxon>Diaporthe eres species complex</taxon>
    </lineage>
</organism>
<dbReference type="Proteomes" id="UP001430848">
    <property type="component" value="Unassembled WGS sequence"/>
</dbReference>
<evidence type="ECO:0000313" key="9">
    <source>
        <dbReference type="EMBL" id="KAK7742885.1"/>
    </source>
</evidence>
<evidence type="ECO:0000256" key="5">
    <source>
        <dbReference type="ARBA" id="ARBA00022741"/>
    </source>
</evidence>
<evidence type="ECO:0000256" key="7">
    <source>
        <dbReference type="ARBA" id="ARBA00023134"/>
    </source>
</evidence>
<dbReference type="EMBL" id="JAKNSF020000001">
    <property type="protein sequence ID" value="KAK7742885.1"/>
    <property type="molecule type" value="Genomic_DNA"/>
</dbReference>
<dbReference type="PRINTS" id="PR01241">
    <property type="entry name" value="GPROTEINAFNG"/>
</dbReference>
<dbReference type="InterPro" id="IPR011025">
    <property type="entry name" value="GproteinA_insert"/>
</dbReference>
<accession>A0ABR1PQT2</accession>
<keyword evidence="6" id="KW-0460">Magnesium</keyword>
<sequence length="326" mass="37195">MLILGSSESGKTTLLKDMRLYTGGGYTREERICFAEINRTYIVQGIRVILEAMESMEIPFQYKKNEHHAAIVLMQASPAKGVYPAEVATSITELWADAGVQEAFGRRHEYQLGDNVSHFASHIRRLIAPGYVPSQEDILRSRVKTTGVTETSFDLYDKTLRVFNVGGARGKRKKWIHTFENVDSIVFTVDASAYCRKLFEDERVNRMQEQLELWESIANSRWFTKVDFVLVFTKIDSLLETIELSPISKYLPEFGEPVEAGGIGQLIDSYLAFLEERFISLMASEEARQRTKVVFADLVHIEDRNPAGLVLENLKLDHWLRCETSV</sequence>
<evidence type="ECO:0000256" key="1">
    <source>
        <dbReference type="ARBA" id="ARBA00001946"/>
    </source>
</evidence>
<evidence type="ECO:0000256" key="2">
    <source>
        <dbReference type="ARBA" id="ARBA00007976"/>
    </source>
</evidence>
<dbReference type="PRINTS" id="PR00318">
    <property type="entry name" value="GPROTEINA"/>
</dbReference>
<dbReference type="Gene3D" id="3.40.50.300">
    <property type="entry name" value="P-loop containing nucleotide triphosphate hydrolases"/>
    <property type="match status" value="1"/>
</dbReference>
<comment type="cofactor">
    <cofactor evidence="1">
        <name>Mg(2+)</name>
        <dbReference type="ChEBI" id="CHEBI:18420"/>
    </cofactor>
</comment>
<dbReference type="PANTHER" id="PTHR10218:SF302">
    <property type="entry name" value="GUANINE NUCLEOTIDE-BINDING PROTEIN ALPHA-5 SUBUNIT"/>
    <property type="match status" value="1"/>
</dbReference>
<dbReference type="SUPFAM" id="SSF52540">
    <property type="entry name" value="P-loop containing nucleoside triphosphate hydrolases"/>
    <property type="match status" value="1"/>
</dbReference>
<dbReference type="CDD" id="cd00066">
    <property type="entry name" value="G-alpha"/>
    <property type="match status" value="1"/>
</dbReference>
<reference evidence="9 10" key="1">
    <citation type="submission" date="2024-02" db="EMBL/GenBank/DDBJ databases">
        <title>De novo assembly and annotation of 12 fungi associated with fruit tree decline syndrome in Ontario, Canada.</title>
        <authorList>
            <person name="Sulman M."/>
            <person name="Ellouze W."/>
            <person name="Ilyukhin E."/>
        </authorList>
    </citation>
    <scope>NUCLEOTIDE SEQUENCE [LARGE SCALE GENOMIC DNA]</scope>
    <source>
        <strain evidence="9 10">M169</strain>
    </source>
</reference>
<dbReference type="SUPFAM" id="SSF47895">
    <property type="entry name" value="Transducin (alpha subunit), insertion domain"/>
    <property type="match status" value="1"/>
</dbReference>
<dbReference type="Gene3D" id="1.10.400.10">
    <property type="entry name" value="GI Alpha 1, domain 2-like"/>
    <property type="match status" value="1"/>
</dbReference>
<evidence type="ECO:0000256" key="6">
    <source>
        <dbReference type="ARBA" id="ARBA00022842"/>
    </source>
</evidence>
<gene>
    <name evidence="9" type="primary">GPA1_1</name>
    <name evidence="9" type="ORF">SLS63_000453</name>
</gene>
<comment type="similarity">
    <text evidence="2">Belongs to the G-alpha family. G(q) subfamily.</text>
</comment>
<dbReference type="InterPro" id="IPR027417">
    <property type="entry name" value="P-loop_NTPase"/>
</dbReference>
<dbReference type="PANTHER" id="PTHR10218">
    <property type="entry name" value="GTP-BINDING PROTEIN ALPHA SUBUNIT"/>
    <property type="match status" value="1"/>
</dbReference>
<proteinExistence type="inferred from homology"/>
<keyword evidence="7" id="KW-0342">GTP-binding</keyword>
<keyword evidence="8" id="KW-0807">Transducer</keyword>
<dbReference type="InterPro" id="IPR002975">
    <property type="entry name" value="Fungi_Gprotein_alpha"/>
</dbReference>
<evidence type="ECO:0000256" key="3">
    <source>
        <dbReference type="ARBA" id="ARBA00011356"/>
    </source>
</evidence>
<dbReference type="SMART" id="SM00275">
    <property type="entry name" value="G_alpha"/>
    <property type="match status" value="1"/>
</dbReference>
<protein>
    <submittedName>
        <fullName evidence="9">Guanine nucleotide-binding protein subunit alpha</fullName>
    </submittedName>
</protein>
<name>A0ABR1PQT2_DIAER</name>
<evidence type="ECO:0000256" key="4">
    <source>
        <dbReference type="ARBA" id="ARBA00022723"/>
    </source>
</evidence>
<dbReference type="Pfam" id="PF00503">
    <property type="entry name" value="G-alpha"/>
    <property type="match status" value="1"/>
</dbReference>
<keyword evidence="5" id="KW-0547">Nucleotide-binding</keyword>
<evidence type="ECO:0000256" key="8">
    <source>
        <dbReference type="ARBA" id="ARBA00023224"/>
    </source>
</evidence>
<dbReference type="PROSITE" id="PS51882">
    <property type="entry name" value="G_ALPHA"/>
    <property type="match status" value="1"/>
</dbReference>
<comment type="caution">
    <text evidence="9">The sequence shown here is derived from an EMBL/GenBank/DDBJ whole genome shotgun (WGS) entry which is preliminary data.</text>
</comment>
<keyword evidence="10" id="KW-1185">Reference proteome</keyword>
<dbReference type="InterPro" id="IPR001019">
    <property type="entry name" value="Gprotein_alpha_su"/>
</dbReference>
<evidence type="ECO:0000313" key="10">
    <source>
        <dbReference type="Proteomes" id="UP001430848"/>
    </source>
</evidence>
<comment type="subunit">
    <text evidence="3">G proteins are composed of 3 units; alpha, beta and gamma. The alpha chain contains the guanine nucleotide binding site.</text>
</comment>
<keyword evidence="4" id="KW-0479">Metal-binding</keyword>